<feature type="compositionally biased region" description="Polar residues" evidence="1">
    <location>
        <begin position="21"/>
        <end position="31"/>
    </location>
</feature>
<dbReference type="Proteomes" id="UP001054945">
    <property type="component" value="Unassembled WGS sequence"/>
</dbReference>
<sequence length="106" mass="12108">MAPNHSSNTKTDDIEIYYRPTNGSPDYQNVIGSYEMGERGEERGGRKETSSKPSIKNNKKMKGGDKRRNEGELKPNFFPSRLSTYSTFLIFRVKLLMVVDVHSRSC</sequence>
<feature type="compositionally biased region" description="Basic and acidic residues" evidence="1">
    <location>
        <begin position="36"/>
        <end position="50"/>
    </location>
</feature>
<evidence type="ECO:0000313" key="2">
    <source>
        <dbReference type="EMBL" id="GIY04904.1"/>
    </source>
</evidence>
<reference evidence="2 3" key="1">
    <citation type="submission" date="2021-06" db="EMBL/GenBank/DDBJ databases">
        <title>Caerostris extrusa draft genome.</title>
        <authorList>
            <person name="Kono N."/>
            <person name="Arakawa K."/>
        </authorList>
    </citation>
    <scope>NUCLEOTIDE SEQUENCE [LARGE SCALE GENOMIC DNA]</scope>
</reference>
<evidence type="ECO:0000256" key="1">
    <source>
        <dbReference type="SAM" id="MobiDB-lite"/>
    </source>
</evidence>
<evidence type="ECO:0000313" key="3">
    <source>
        <dbReference type="Proteomes" id="UP001054945"/>
    </source>
</evidence>
<feature type="region of interest" description="Disordered" evidence="1">
    <location>
        <begin position="1"/>
        <end position="76"/>
    </location>
</feature>
<keyword evidence="3" id="KW-1185">Reference proteome</keyword>
<organism evidence="2 3">
    <name type="scientific">Caerostris extrusa</name>
    <name type="common">Bark spider</name>
    <name type="synonym">Caerostris bankana</name>
    <dbReference type="NCBI Taxonomy" id="172846"/>
    <lineage>
        <taxon>Eukaryota</taxon>
        <taxon>Metazoa</taxon>
        <taxon>Ecdysozoa</taxon>
        <taxon>Arthropoda</taxon>
        <taxon>Chelicerata</taxon>
        <taxon>Arachnida</taxon>
        <taxon>Araneae</taxon>
        <taxon>Araneomorphae</taxon>
        <taxon>Entelegynae</taxon>
        <taxon>Araneoidea</taxon>
        <taxon>Araneidae</taxon>
        <taxon>Caerostris</taxon>
    </lineage>
</organism>
<proteinExistence type="predicted"/>
<dbReference type="EMBL" id="BPLR01005767">
    <property type="protein sequence ID" value="GIY04904.1"/>
    <property type="molecule type" value="Genomic_DNA"/>
</dbReference>
<protein>
    <submittedName>
        <fullName evidence="2">Uncharacterized protein</fullName>
    </submittedName>
</protein>
<accession>A0AAV4Q8G8</accession>
<comment type="caution">
    <text evidence="2">The sequence shown here is derived from an EMBL/GenBank/DDBJ whole genome shotgun (WGS) entry which is preliminary data.</text>
</comment>
<gene>
    <name evidence="2" type="ORF">CEXT_348401</name>
</gene>
<feature type="compositionally biased region" description="Basic and acidic residues" evidence="1">
    <location>
        <begin position="62"/>
        <end position="73"/>
    </location>
</feature>
<dbReference type="AlphaFoldDB" id="A0AAV4Q8G8"/>
<name>A0AAV4Q8G8_CAEEX</name>